<sequence>MAPASQIRLKSAELLISTLVGLLLALYVAYYLLDRLVVSSVDSVAVLLVLIFRVILAGCTSAEGSRIKSFKKT</sequence>
<accession>A0A1E1MVK0</accession>
<keyword evidence="1" id="KW-0472">Membrane</keyword>
<feature type="transmembrane region" description="Helical" evidence="1">
    <location>
        <begin position="12"/>
        <end position="32"/>
    </location>
</feature>
<gene>
    <name evidence="2" type="ORF">RSE6_14549</name>
</gene>
<protein>
    <submittedName>
        <fullName evidence="2">Uncharacterized protein</fullName>
    </submittedName>
</protein>
<dbReference type="AlphaFoldDB" id="A0A1E1MVK0"/>
<evidence type="ECO:0000313" key="3">
    <source>
        <dbReference type="Proteomes" id="UP000177625"/>
    </source>
</evidence>
<proteinExistence type="predicted"/>
<dbReference type="Proteomes" id="UP000177625">
    <property type="component" value="Unassembled WGS sequence"/>
</dbReference>
<keyword evidence="1" id="KW-0812">Transmembrane</keyword>
<keyword evidence="3" id="KW-1185">Reference proteome</keyword>
<organism evidence="2 3">
    <name type="scientific">Rhynchosporium secalis</name>
    <name type="common">Barley scald fungus</name>
    <dbReference type="NCBI Taxonomy" id="38038"/>
    <lineage>
        <taxon>Eukaryota</taxon>
        <taxon>Fungi</taxon>
        <taxon>Dikarya</taxon>
        <taxon>Ascomycota</taxon>
        <taxon>Pezizomycotina</taxon>
        <taxon>Leotiomycetes</taxon>
        <taxon>Helotiales</taxon>
        <taxon>Ploettnerulaceae</taxon>
        <taxon>Rhynchosporium</taxon>
    </lineage>
</organism>
<keyword evidence="1" id="KW-1133">Transmembrane helix</keyword>
<name>A0A1E1MVK0_RHYSE</name>
<evidence type="ECO:0000256" key="1">
    <source>
        <dbReference type="SAM" id="Phobius"/>
    </source>
</evidence>
<feature type="transmembrane region" description="Helical" evidence="1">
    <location>
        <begin position="44"/>
        <end position="62"/>
    </location>
</feature>
<reference evidence="3" key="1">
    <citation type="submission" date="2016-03" db="EMBL/GenBank/DDBJ databases">
        <authorList>
            <person name="Guldener U."/>
        </authorList>
    </citation>
    <scope>NUCLEOTIDE SEQUENCE [LARGE SCALE GENOMIC DNA]</scope>
</reference>
<dbReference type="EMBL" id="FJVC01000675">
    <property type="protein sequence ID" value="CZT53106.1"/>
    <property type="molecule type" value="Genomic_DNA"/>
</dbReference>
<evidence type="ECO:0000313" key="2">
    <source>
        <dbReference type="EMBL" id="CZT53106.1"/>
    </source>
</evidence>